<name>A0ABN7BBJ4_9HEMI</name>
<evidence type="ECO:0000313" key="2">
    <source>
        <dbReference type="Proteomes" id="UP001307889"/>
    </source>
</evidence>
<protein>
    <submittedName>
        <fullName evidence="1">Uncharacterized protein</fullName>
    </submittedName>
</protein>
<keyword evidence="2" id="KW-1185">Reference proteome</keyword>
<dbReference type="Proteomes" id="UP001307889">
    <property type="component" value="Chromosome 11"/>
</dbReference>
<reference evidence="1 2" key="1">
    <citation type="submission" date="2023-09" db="EMBL/GenBank/DDBJ databases">
        <title>Nesidiocoris tenuis whole genome shotgun sequence.</title>
        <authorList>
            <person name="Shibata T."/>
            <person name="Shimoda M."/>
            <person name="Kobayashi T."/>
            <person name="Uehara T."/>
        </authorList>
    </citation>
    <scope>NUCLEOTIDE SEQUENCE [LARGE SCALE GENOMIC DNA]</scope>
    <source>
        <strain evidence="1 2">Japan</strain>
    </source>
</reference>
<evidence type="ECO:0000313" key="1">
    <source>
        <dbReference type="EMBL" id="BET00193.1"/>
    </source>
</evidence>
<dbReference type="EMBL" id="AP028919">
    <property type="protein sequence ID" value="BET00193.1"/>
    <property type="molecule type" value="Genomic_DNA"/>
</dbReference>
<proteinExistence type="predicted"/>
<gene>
    <name evidence="1" type="ORF">NTJ_13009</name>
</gene>
<sequence>MLVKCNFLSKLHLCTTQGRWANVGVSWTDQLTEAILYSIPEDGRLRTLFTRWCMQGHEERQFIDDEIILKREKFELYLPLKRAMARWEEVQDTKGAPGFEPGWYGFTCDSNLEEALANMVKTVNAIIDGIARTKKSAFLEHSDV</sequence>
<accession>A0ABN7BBJ4</accession>
<organism evidence="1 2">
    <name type="scientific">Nesidiocoris tenuis</name>
    <dbReference type="NCBI Taxonomy" id="355587"/>
    <lineage>
        <taxon>Eukaryota</taxon>
        <taxon>Metazoa</taxon>
        <taxon>Ecdysozoa</taxon>
        <taxon>Arthropoda</taxon>
        <taxon>Hexapoda</taxon>
        <taxon>Insecta</taxon>
        <taxon>Pterygota</taxon>
        <taxon>Neoptera</taxon>
        <taxon>Paraneoptera</taxon>
        <taxon>Hemiptera</taxon>
        <taxon>Heteroptera</taxon>
        <taxon>Panheteroptera</taxon>
        <taxon>Cimicomorpha</taxon>
        <taxon>Miridae</taxon>
        <taxon>Dicyphina</taxon>
        <taxon>Nesidiocoris</taxon>
    </lineage>
</organism>